<protein>
    <submittedName>
        <fullName evidence="1">Uncharacterized protein</fullName>
    </submittedName>
</protein>
<evidence type="ECO:0000313" key="1">
    <source>
        <dbReference type="EMBL" id="NMG00105.1"/>
    </source>
</evidence>
<evidence type="ECO:0000313" key="2">
    <source>
        <dbReference type="Proteomes" id="UP000634522"/>
    </source>
</evidence>
<gene>
    <name evidence="1" type="ORF">GPA27_22255</name>
</gene>
<keyword evidence="2" id="KW-1185">Reference proteome</keyword>
<name>A0ABX1NLA7_9RHOO</name>
<sequence>MEPSHGAGAMVVDMGAAIMNAVLSPLSLQRENCEFRDTGGRSEENSPLGFRPAFKDVTSGAVYDSRFADGRPAPFHLLDGLPEEVIVHREPGGRVGRVKDSIVSGFVLNGRFYTRDEAAEEVAALAAA</sequence>
<reference evidence="1 2" key="1">
    <citation type="submission" date="2019-12" db="EMBL/GenBank/DDBJ databases">
        <title>Comparative genomics gives insights into the taxonomy of the Azoarcus-Aromatoleum group and reveals separate origins of nif in the plant-associated Azoarcus and non-plant-associated Aromatoleum sub-groups.</title>
        <authorList>
            <person name="Lafos M."/>
            <person name="Maluk M."/>
            <person name="Batista M."/>
            <person name="Junghare M."/>
            <person name="Carmona M."/>
            <person name="Faoro H."/>
            <person name="Cruz L.M."/>
            <person name="Battistoni F."/>
            <person name="De Souza E."/>
            <person name="Pedrosa F."/>
            <person name="Chen W.-M."/>
            <person name="Poole P.S."/>
            <person name="Dixon R.A."/>
            <person name="James E.K."/>
        </authorList>
    </citation>
    <scope>NUCLEOTIDE SEQUENCE [LARGE SCALE GENOMIC DNA]</scope>
    <source>
        <strain evidence="1 2">T</strain>
    </source>
</reference>
<accession>A0ABX1NLA7</accession>
<dbReference type="EMBL" id="WTVS01000063">
    <property type="protein sequence ID" value="NMG00105.1"/>
    <property type="molecule type" value="Genomic_DNA"/>
</dbReference>
<proteinExistence type="predicted"/>
<dbReference type="Proteomes" id="UP000634522">
    <property type="component" value="Unassembled WGS sequence"/>
</dbReference>
<comment type="caution">
    <text evidence="1">The sequence shown here is derived from an EMBL/GenBank/DDBJ whole genome shotgun (WGS) entry which is preliminary data.</text>
</comment>
<organism evidence="1 2">
    <name type="scientific">Aromatoleum toluolicum</name>
    <dbReference type="NCBI Taxonomy" id="90060"/>
    <lineage>
        <taxon>Bacteria</taxon>
        <taxon>Pseudomonadati</taxon>
        <taxon>Pseudomonadota</taxon>
        <taxon>Betaproteobacteria</taxon>
        <taxon>Rhodocyclales</taxon>
        <taxon>Rhodocyclaceae</taxon>
        <taxon>Aromatoleum</taxon>
    </lineage>
</organism>